<evidence type="ECO:0000256" key="6">
    <source>
        <dbReference type="ARBA" id="ARBA00023015"/>
    </source>
</evidence>
<evidence type="ECO:0000256" key="7">
    <source>
        <dbReference type="ARBA" id="ARBA00023125"/>
    </source>
</evidence>
<evidence type="ECO:0000259" key="10">
    <source>
        <dbReference type="Pfam" id="PF11781"/>
    </source>
</evidence>
<accession>A0A2C5Y4V2</accession>
<dbReference type="GO" id="GO:0001164">
    <property type="term" value="F:RNA polymerase I core promoter sequence-specific DNA binding"/>
    <property type="evidence" value="ECO:0007669"/>
    <property type="project" value="InterPro"/>
</dbReference>
<comment type="caution">
    <text evidence="13">The sequence shown here is derived from an EMBL/GenBank/DDBJ whole genome shotgun (WGS) entry which is preliminary data.</text>
</comment>
<dbReference type="PANTHER" id="PTHR31576">
    <property type="entry name" value="TATA BOX-BINDING PROTEIN-ASSOCIATED FACTOR RNA POLYMERASE I SUBUNIT B"/>
    <property type="match status" value="1"/>
</dbReference>
<keyword evidence="5" id="KW-0862">Zinc</keyword>
<evidence type="ECO:0000259" key="11">
    <source>
        <dbReference type="Pfam" id="PF20644"/>
    </source>
</evidence>
<evidence type="ECO:0000259" key="12">
    <source>
        <dbReference type="Pfam" id="PF20645"/>
    </source>
</evidence>
<keyword evidence="3" id="KW-0479">Metal-binding</keyword>
<evidence type="ECO:0000256" key="9">
    <source>
        <dbReference type="ARBA" id="ARBA00023242"/>
    </source>
</evidence>
<evidence type="ECO:0000256" key="2">
    <source>
        <dbReference type="ARBA" id="ARBA00006899"/>
    </source>
</evidence>
<evidence type="ECO:0000313" key="13">
    <source>
        <dbReference type="EMBL" id="PHH62262.1"/>
    </source>
</evidence>
<dbReference type="InterPro" id="IPR048540">
    <property type="entry name" value="Rrn7_cyclin_N"/>
</dbReference>
<name>A0A2C5Y4V2_9HYPO</name>
<feature type="domain" description="Rrn7/TAF1B N-terminal cyclin" evidence="11">
    <location>
        <begin position="87"/>
        <end position="222"/>
    </location>
</feature>
<keyword evidence="7" id="KW-0238">DNA-binding</keyword>
<reference evidence="13 14" key="1">
    <citation type="submission" date="2017-06" db="EMBL/GenBank/DDBJ databases">
        <title>Ant-infecting Ophiocordyceps genomes reveal a high diversity of potential behavioral manipulation genes and a possible major role for enterotoxins.</title>
        <authorList>
            <person name="De Bekker C."/>
            <person name="Evans H.C."/>
            <person name="Brachmann A."/>
            <person name="Hughes D.P."/>
        </authorList>
    </citation>
    <scope>NUCLEOTIDE SEQUENCE [LARGE SCALE GENOMIC DNA]</scope>
    <source>
        <strain evidence="13 14">Map64</strain>
    </source>
</reference>
<evidence type="ECO:0000256" key="5">
    <source>
        <dbReference type="ARBA" id="ARBA00022833"/>
    </source>
</evidence>
<proteinExistence type="inferred from homology"/>
<dbReference type="GO" id="GO:0070860">
    <property type="term" value="C:RNA polymerase I core factor complex"/>
    <property type="evidence" value="ECO:0007669"/>
    <property type="project" value="InterPro"/>
</dbReference>
<dbReference type="InterPro" id="IPR033599">
    <property type="entry name" value="TAF1B/Rrn7"/>
</dbReference>
<keyword evidence="8" id="KW-0804">Transcription</keyword>
<evidence type="ECO:0000256" key="1">
    <source>
        <dbReference type="ARBA" id="ARBA00004604"/>
    </source>
</evidence>
<evidence type="ECO:0000256" key="3">
    <source>
        <dbReference type="ARBA" id="ARBA00022723"/>
    </source>
</evidence>
<dbReference type="OrthoDB" id="428577at2759"/>
<keyword evidence="9" id="KW-0539">Nucleus</keyword>
<dbReference type="GO" id="GO:0042790">
    <property type="term" value="P:nucleolar large rRNA transcription by RNA polymerase I"/>
    <property type="evidence" value="ECO:0007669"/>
    <property type="project" value="TreeGrafter"/>
</dbReference>
<dbReference type="STRING" id="1399860.A0A2C5Y4V2"/>
<dbReference type="AlphaFoldDB" id="A0A2C5Y4V2"/>
<dbReference type="PANTHER" id="PTHR31576:SF2">
    <property type="entry name" value="TATA BOX-BINDING PROTEIN-ASSOCIATED FACTOR RNA POLYMERASE I SUBUNIT B"/>
    <property type="match status" value="1"/>
</dbReference>
<evidence type="ECO:0000313" key="14">
    <source>
        <dbReference type="Proteomes" id="UP000226192"/>
    </source>
</evidence>
<sequence>MAQTGVEGRMPPGERCYECGSQRWYLQDGERFCSRGHQIEGFTQYGATQEDLSSRVGRVARRKVDKLSREPDRLNPSQGKALYLEALQLLLRRELWWLVQEQNFPSQIETVVRHLWDLRIRGSDCDNHRGQMETESGGEPQYFSSQDLPQVEDQRVSKTGSRIQSWNSERGEHWPLPSPLDTLALCYLGSVLLRTPFLIGELLCWTNDGSLPYQTAFQDLPQEMQSSLPLRHANVLKQLLRRQVKGEQIHRTIINQVLSFNFNYGLRFPGIMEIPCIVKYAALLALPIETVIVTKRLSTLLDCLWEYPIDKPRLQPLDSPEIQLIALVIVATKLCFPFKLGDQLIKGLPLLDWDCWKASLDESKQHKEAGGRQGRFDHVTPSQVVNMCDSDLDAYFQHIESMASMHTESGLTSLFPSQRTSTEFSTERHHDASEAATEARASDILGLALTLPSEDDARHSEADFTDTHDIYPSFRKVEDLTGKALELYTAVAEVSGLSIEMVIKAVYMQEKKLLAWQNAKPAVVT</sequence>
<feature type="domain" description="RRN7-type" evidence="10">
    <location>
        <begin position="11"/>
        <end position="41"/>
    </location>
</feature>
<keyword evidence="6" id="KW-0805">Transcription regulation</keyword>
<dbReference type="InterPro" id="IPR048538">
    <property type="entry name" value="Rrn7_cyclin_C"/>
</dbReference>
<dbReference type="GO" id="GO:0008270">
    <property type="term" value="F:zinc ion binding"/>
    <property type="evidence" value="ECO:0007669"/>
    <property type="project" value="UniProtKB-KW"/>
</dbReference>
<dbReference type="Pfam" id="PF20644">
    <property type="entry name" value="Rrn7_cyclin_N"/>
    <property type="match status" value="1"/>
</dbReference>
<dbReference type="Pfam" id="PF20645">
    <property type="entry name" value="Rrn7_cyclin_C"/>
    <property type="match status" value="1"/>
</dbReference>
<feature type="domain" description="Rrn7/TAF1B C-terminal cyclin" evidence="12">
    <location>
        <begin position="245"/>
        <end position="401"/>
    </location>
</feature>
<dbReference type="Pfam" id="PF11781">
    <property type="entry name" value="Zn_ribbon_RRN7"/>
    <property type="match status" value="1"/>
</dbReference>
<organism evidence="13 14">
    <name type="scientific">Ophiocordyceps australis</name>
    <dbReference type="NCBI Taxonomy" id="1399860"/>
    <lineage>
        <taxon>Eukaryota</taxon>
        <taxon>Fungi</taxon>
        <taxon>Dikarya</taxon>
        <taxon>Ascomycota</taxon>
        <taxon>Pezizomycotina</taxon>
        <taxon>Sordariomycetes</taxon>
        <taxon>Hypocreomycetidae</taxon>
        <taxon>Hypocreales</taxon>
        <taxon>Ophiocordycipitaceae</taxon>
        <taxon>Ophiocordyceps</taxon>
    </lineage>
</organism>
<protein>
    <submittedName>
        <fullName evidence="13">Uncharacterized protein</fullName>
    </submittedName>
</protein>
<comment type="subcellular location">
    <subcellularLocation>
        <location evidence="1">Nucleus</location>
        <location evidence="1">Nucleolus</location>
    </subcellularLocation>
</comment>
<evidence type="ECO:0000256" key="4">
    <source>
        <dbReference type="ARBA" id="ARBA00022771"/>
    </source>
</evidence>
<dbReference type="InterPro" id="IPR021752">
    <property type="entry name" value="TF_Rrn7_Zf"/>
</dbReference>
<keyword evidence="4" id="KW-0863">Zinc-finger</keyword>
<keyword evidence="14" id="KW-1185">Reference proteome</keyword>
<dbReference type="EMBL" id="NJET01000077">
    <property type="protein sequence ID" value="PHH62262.1"/>
    <property type="molecule type" value="Genomic_DNA"/>
</dbReference>
<comment type="similarity">
    <text evidence="2">Belongs to the RRN7/TAF1B family.</text>
</comment>
<evidence type="ECO:0000256" key="8">
    <source>
        <dbReference type="ARBA" id="ARBA00023163"/>
    </source>
</evidence>
<gene>
    <name evidence="13" type="ORF">CDD81_7322</name>
</gene>
<dbReference type="Proteomes" id="UP000226192">
    <property type="component" value="Unassembled WGS sequence"/>
</dbReference>